<keyword evidence="2" id="KW-1185">Reference proteome</keyword>
<evidence type="ECO:0000313" key="1">
    <source>
        <dbReference type="EMBL" id="NMW31835.1"/>
    </source>
</evidence>
<proteinExistence type="predicted"/>
<name>A0A848QNY4_9SPHN</name>
<dbReference type="EMBL" id="JABCRE010000002">
    <property type="protein sequence ID" value="NMW31835.1"/>
    <property type="molecule type" value="Genomic_DNA"/>
</dbReference>
<accession>A0A848QNY4</accession>
<protein>
    <recommendedName>
        <fullName evidence="3">Fungal lipase-like domain-containing protein</fullName>
    </recommendedName>
</protein>
<dbReference type="InterPro" id="IPR029058">
    <property type="entry name" value="AB_hydrolase_fold"/>
</dbReference>
<dbReference type="RefSeq" id="WP_170011710.1">
    <property type="nucleotide sequence ID" value="NZ_JABCRE010000002.1"/>
</dbReference>
<dbReference type="PROSITE" id="PS51257">
    <property type="entry name" value="PROKAR_LIPOPROTEIN"/>
    <property type="match status" value="1"/>
</dbReference>
<organism evidence="1 2">
    <name type="scientific">Pontixanthobacter rizhaonensis</name>
    <dbReference type="NCBI Taxonomy" id="2730337"/>
    <lineage>
        <taxon>Bacteria</taxon>
        <taxon>Pseudomonadati</taxon>
        <taxon>Pseudomonadota</taxon>
        <taxon>Alphaproteobacteria</taxon>
        <taxon>Sphingomonadales</taxon>
        <taxon>Erythrobacteraceae</taxon>
        <taxon>Pontixanthobacter</taxon>
    </lineage>
</organism>
<dbReference type="AlphaFoldDB" id="A0A848QNY4"/>
<evidence type="ECO:0000313" key="2">
    <source>
        <dbReference type="Proteomes" id="UP000561181"/>
    </source>
</evidence>
<reference evidence="1 2" key="1">
    <citation type="submission" date="2020-04" db="EMBL/GenBank/DDBJ databases">
        <authorList>
            <person name="Liu A."/>
        </authorList>
    </citation>
    <scope>NUCLEOTIDE SEQUENCE [LARGE SCALE GENOMIC DNA]</scope>
    <source>
        <strain evidence="1 2">RZ02</strain>
    </source>
</reference>
<sequence>MIRHLVGLMGALMLSGCITPYPDITQSRSPCRTEPGGWCDFVRDAAVQSYGYAMLSSNAYQDDDTYPALPLVFFPRDIADNDESGLAYSVFDRHTVKDGKRGDLVARVIAFRGTEFGSTSDIFSGSLGDGQREGARMVYAAERARLDAEDYQHVAIEVTGHSLGGALATQISIDNPGVKAFVFNTSPFFSGDPMTNDMDRLSVAERGEFLRVLRRYKAPPAADVLVINCNPSASAGQKHSIRRLADCLTWIAAYGDAQALAIIEPNAIRKPEVECGDADKKHPGIVAVPILCVHAPNSPAE</sequence>
<dbReference type="Proteomes" id="UP000561181">
    <property type="component" value="Unassembled WGS sequence"/>
</dbReference>
<dbReference type="Gene3D" id="3.40.50.1820">
    <property type="entry name" value="alpha/beta hydrolase"/>
    <property type="match status" value="1"/>
</dbReference>
<gene>
    <name evidence="1" type="ORF">HKD42_07165</name>
</gene>
<dbReference type="SUPFAM" id="SSF53474">
    <property type="entry name" value="alpha/beta-Hydrolases"/>
    <property type="match status" value="2"/>
</dbReference>
<comment type="caution">
    <text evidence="1">The sequence shown here is derived from an EMBL/GenBank/DDBJ whole genome shotgun (WGS) entry which is preliminary data.</text>
</comment>
<evidence type="ECO:0008006" key="3">
    <source>
        <dbReference type="Google" id="ProtNLM"/>
    </source>
</evidence>